<reference evidence="1" key="1">
    <citation type="journal article" date="2014" name="Int. J. Syst. Evol. Microbiol.">
        <title>Complete genome sequence of Corynebacterium casei LMG S-19264T (=DSM 44701T), isolated from a smear-ripened cheese.</title>
        <authorList>
            <consortium name="US DOE Joint Genome Institute (JGI-PGF)"/>
            <person name="Walter F."/>
            <person name="Albersmeier A."/>
            <person name="Kalinowski J."/>
            <person name="Ruckert C."/>
        </authorList>
    </citation>
    <scope>NUCLEOTIDE SEQUENCE</scope>
    <source>
        <strain evidence="1">CGMCC 1.12919</strain>
    </source>
</reference>
<accession>A0A916UCB1</accession>
<dbReference type="AlphaFoldDB" id="A0A916UCB1"/>
<dbReference type="EMBL" id="BMGG01000005">
    <property type="protein sequence ID" value="GGC68439.1"/>
    <property type="molecule type" value="Genomic_DNA"/>
</dbReference>
<organism evidence="1 2">
    <name type="scientific">Chelatococcus reniformis</name>
    <dbReference type="NCBI Taxonomy" id="1494448"/>
    <lineage>
        <taxon>Bacteria</taxon>
        <taxon>Pseudomonadati</taxon>
        <taxon>Pseudomonadota</taxon>
        <taxon>Alphaproteobacteria</taxon>
        <taxon>Hyphomicrobiales</taxon>
        <taxon>Chelatococcaceae</taxon>
        <taxon>Chelatococcus</taxon>
    </lineage>
</organism>
<gene>
    <name evidence="1" type="ORF">GCM10010994_28770</name>
</gene>
<comment type="caution">
    <text evidence="1">The sequence shown here is derived from an EMBL/GenBank/DDBJ whole genome shotgun (WGS) entry which is preliminary data.</text>
</comment>
<reference evidence="1" key="2">
    <citation type="submission" date="2020-09" db="EMBL/GenBank/DDBJ databases">
        <authorList>
            <person name="Sun Q."/>
            <person name="Zhou Y."/>
        </authorList>
    </citation>
    <scope>NUCLEOTIDE SEQUENCE</scope>
    <source>
        <strain evidence="1">CGMCC 1.12919</strain>
    </source>
</reference>
<proteinExistence type="predicted"/>
<sequence length="142" mass="16349">MQEIEIILRNVIDEKASLYKLIENKSFSFIAGDQYSSVDYARNVANDFKGGAKIYAILDRFASNGIFLRKELHFLYNKIDVSMKNGESCSHHIEDVIRIGRIMHGEYYDMEYDLKIAIVDEKKSAIYTLSSSDKARHRSANL</sequence>
<evidence type="ECO:0000313" key="1">
    <source>
        <dbReference type="EMBL" id="GGC68439.1"/>
    </source>
</evidence>
<keyword evidence="2" id="KW-1185">Reference proteome</keyword>
<name>A0A916UCB1_9HYPH</name>
<protein>
    <submittedName>
        <fullName evidence="1">Uncharacterized protein</fullName>
    </submittedName>
</protein>
<dbReference type="Proteomes" id="UP000637002">
    <property type="component" value="Unassembled WGS sequence"/>
</dbReference>
<evidence type="ECO:0000313" key="2">
    <source>
        <dbReference type="Proteomes" id="UP000637002"/>
    </source>
</evidence>